<evidence type="ECO:0000259" key="4">
    <source>
        <dbReference type="PROSITE" id="PS01124"/>
    </source>
</evidence>
<keyword evidence="3" id="KW-0804">Transcription</keyword>
<dbReference type="Gene3D" id="1.10.10.60">
    <property type="entry name" value="Homeodomain-like"/>
    <property type="match status" value="2"/>
</dbReference>
<dbReference type="InterPro" id="IPR009057">
    <property type="entry name" value="Homeodomain-like_sf"/>
</dbReference>
<dbReference type="Proteomes" id="UP000292958">
    <property type="component" value="Unassembled WGS sequence"/>
</dbReference>
<evidence type="ECO:0000313" key="6">
    <source>
        <dbReference type="Proteomes" id="UP000292958"/>
    </source>
</evidence>
<dbReference type="GO" id="GO:0043565">
    <property type="term" value="F:sequence-specific DNA binding"/>
    <property type="evidence" value="ECO:0007669"/>
    <property type="project" value="InterPro"/>
</dbReference>
<proteinExistence type="predicted"/>
<dbReference type="InterPro" id="IPR018060">
    <property type="entry name" value="HTH_AraC"/>
</dbReference>
<evidence type="ECO:0000256" key="3">
    <source>
        <dbReference type="ARBA" id="ARBA00023163"/>
    </source>
</evidence>
<feature type="domain" description="HTH araC/xylS-type" evidence="4">
    <location>
        <begin position="207"/>
        <end position="304"/>
    </location>
</feature>
<dbReference type="PANTHER" id="PTHR46796">
    <property type="entry name" value="HTH-TYPE TRANSCRIPTIONAL ACTIVATOR RHAS-RELATED"/>
    <property type="match status" value="1"/>
</dbReference>
<dbReference type="PROSITE" id="PS00041">
    <property type="entry name" value="HTH_ARAC_FAMILY_1"/>
    <property type="match status" value="1"/>
</dbReference>
<keyword evidence="1" id="KW-0805">Transcription regulation</keyword>
<gene>
    <name evidence="5" type="ORF">BDD14_1529</name>
</gene>
<keyword evidence="6" id="KW-1185">Reference proteome</keyword>
<sequence>MHPKRVADNGQNRISVVRGNRVVPLLPSVEREGRHESRKEQPWRGVLLERHTVSAIEIPEHEHRELCFHLQIAGEEPMEWWSGGRRGVEKTASGSMILLPAGTRDRLRWQGGSERLIVSVDPEPLNRVAEEAGVSTPEFEPQWSLQDRAVEQVVFEMGREAREGWPLGRLYADLTAAGFVSLLLRRHAVDPIDLGHIQGGLPMLQLRRAMEFVSANLDRDLRLEEIANEVNLSPFHFAREFRSRTGQTPYQYLLDQRMERAKDLLNHSWTVQEVAAMTGFRSPVNFVRAFRQRVGVSPGVWRKGA</sequence>
<dbReference type="Pfam" id="PF12833">
    <property type="entry name" value="HTH_18"/>
    <property type="match status" value="1"/>
</dbReference>
<name>A0A4Q7YT95_9BACT</name>
<dbReference type="InterPro" id="IPR050204">
    <property type="entry name" value="AraC_XylS_family_regulators"/>
</dbReference>
<organism evidence="5 6">
    <name type="scientific">Edaphobacter modestus</name>
    <dbReference type="NCBI Taxonomy" id="388466"/>
    <lineage>
        <taxon>Bacteria</taxon>
        <taxon>Pseudomonadati</taxon>
        <taxon>Acidobacteriota</taxon>
        <taxon>Terriglobia</taxon>
        <taxon>Terriglobales</taxon>
        <taxon>Acidobacteriaceae</taxon>
        <taxon>Edaphobacter</taxon>
    </lineage>
</organism>
<evidence type="ECO:0000256" key="1">
    <source>
        <dbReference type="ARBA" id="ARBA00023015"/>
    </source>
</evidence>
<comment type="caution">
    <text evidence="5">The sequence shown here is derived from an EMBL/GenBank/DDBJ whole genome shotgun (WGS) entry which is preliminary data.</text>
</comment>
<dbReference type="AlphaFoldDB" id="A0A4Q7YT95"/>
<dbReference type="SUPFAM" id="SSF46689">
    <property type="entry name" value="Homeodomain-like"/>
    <property type="match status" value="2"/>
</dbReference>
<dbReference type="PROSITE" id="PS01124">
    <property type="entry name" value="HTH_ARAC_FAMILY_2"/>
    <property type="match status" value="1"/>
</dbReference>
<accession>A0A4Q7YT95</accession>
<dbReference type="PANTHER" id="PTHR46796:SF6">
    <property type="entry name" value="ARAC SUBFAMILY"/>
    <property type="match status" value="1"/>
</dbReference>
<protein>
    <submittedName>
        <fullName evidence="5">AraC family transcriptional regulator</fullName>
    </submittedName>
</protein>
<evidence type="ECO:0000256" key="2">
    <source>
        <dbReference type="ARBA" id="ARBA00023125"/>
    </source>
</evidence>
<dbReference type="EMBL" id="SHKW01000001">
    <property type="protein sequence ID" value="RZU40105.1"/>
    <property type="molecule type" value="Genomic_DNA"/>
</dbReference>
<evidence type="ECO:0000313" key="5">
    <source>
        <dbReference type="EMBL" id="RZU40105.1"/>
    </source>
</evidence>
<dbReference type="SMART" id="SM00342">
    <property type="entry name" value="HTH_ARAC"/>
    <property type="match status" value="1"/>
</dbReference>
<dbReference type="InterPro" id="IPR018062">
    <property type="entry name" value="HTH_AraC-typ_CS"/>
</dbReference>
<dbReference type="RefSeq" id="WP_165419961.1">
    <property type="nucleotide sequence ID" value="NZ_SHKW01000001.1"/>
</dbReference>
<reference evidence="5 6" key="1">
    <citation type="submission" date="2019-02" db="EMBL/GenBank/DDBJ databases">
        <title>Genomic Encyclopedia of Archaeal and Bacterial Type Strains, Phase II (KMG-II): from individual species to whole genera.</title>
        <authorList>
            <person name="Goeker M."/>
        </authorList>
    </citation>
    <scope>NUCLEOTIDE SEQUENCE [LARGE SCALE GENOMIC DNA]</scope>
    <source>
        <strain evidence="5 6">DSM 18101</strain>
    </source>
</reference>
<dbReference type="GO" id="GO:0003700">
    <property type="term" value="F:DNA-binding transcription factor activity"/>
    <property type="evidence" value="ECO:0007669"/>
    <property type="project" value="InterPro"/>
</dbReference>
<keyword evidence="2" id="KW-0238">DNA-binding</keyword>